<dbReference type="RefSeq" id="XP_012184278.1">
    <property type="nucleotide sequence ID" value="XM_012328888.1"/>
</dbReference>
<dbReference type="GO" id="GO:0045040">
    <property type="term" value="P:protein insertion into mitochondrial outer membrane"/>
    <property type="evidence" value="ECO:0007669"/>
    <property type="project" value="TreeGrafter"/>
</dbReference>
<dbReference type="HOGENOM" id="CLU_078285_0_0_1"/>
<dbReference type="OrthoDB" id="5529571at2759"/>
<dbReference type="PANTHER" id="PTHR28241">
    <property type="entry name" value="MITOCHONDRIAL IMPORT PROTEIN 1"/>
    <property type="match status" value="1"/>
</dbReference>
<accession>J4GUH7</accession>
<dbReference type="GeneID" id="24099906"/>
<sequence>MADRLNPEEENLLQSALQTAFAPVTVPKQSVVPEQSAVPATLPEPAPETSAPARAEHEPESTEEVWKAEYDAHVAEWRRQSAEQRDRAEQERARWEELRKHEREEAKTRSDSGWESIGGSTSASVMIESASTSTRAVTDAGETEARETEPSIADVRVLVTGEAEGVLGKETLEILPEASQPHSSPDTETSRHEKWEDIHSSESLTSSYPSISYPSGLPSPPGSHPAHSHAHHQSHHHAHAQHAHHTASDAGALISTAGAPPVTLTRALFDSSLPFNTRVLALLGSLAINVALPFVNGVMLGFGEIFAKEVLVGWFGFGRTRRDRPGAAQANVGLRSRT</sequence>
<dbReference type="InParanoid" id="J4GUH7"/>
<dbReference type="GO" id="GO:0070096">
    <property type="term" value="P:mitochondrial outer membrane translocase complex assembly"/>
    <property type="evidence" value="ECO:0007669"/>
    <property type="project" value="TreeGrafter"/>
</dbReference>
<feature type="compositionally biased region" description="Basic and acidic residues" evidence="1">
    <location>
        <begin position="54"/>
        <end position="65"/>
    </location>
</feature>
<evidence type="ECO:0000313" key="2">
    <source>
        <dbReference type="EMBL" id="CCM04995.1"/>
    </source>
</evidence>
<protein>
    <submittedName>
        <fullName evidence="2">Uncharacterized protein</fullName>
    </submittedName>
</protein>
<dbReference type="InterPro" id="IPR013262">
    <property type="entry name" value="OMP_MIM1/TOM13_mt"/>
</dbReference>
<feature type="compositionally biased region" description="Basic and acidic residues" evidence="1">
    <location>
        <begin position="188"/>
        <end position="200"/>
    </location>
</feature>
<feature type="compositionally biased region" description="Polar residues" evidence="1">
    <location>
        <begin position="118"/>
        <end position="136"/>
    </location>
</feature>
<dbReference type="PANTHER" id="PTHR28241:SF1">
    <property type="entry name" value="MITOCHONDRIAL IMPORT PROTEIN 1"/>
    <property type="match status" value="1"/>
</dbReference>
<gene>
    <name evidence="2" type="ORF">FIBRA_07193</name>
</gene>
<dbReference type="STRING" id="599839.J4GUH7"/>
<feature type="region of interest" description="Disordered" evidence="1">
    <location>
        <begin position="171"/>
        <end position="248"/>
    </location>
</feature>
<feature type="compositionally biased region" description="Basic and acidic residues" evidence="1">
    <location>
        <begin position="78"/>
        <end position="112"/>
    </location>
</feature>
<keyword evidence="3" id="KW-1185">Reference proteome</keyword>
<feature type="region of interest" description="Disordered" evidence="1">
    <location>
        <begin position="28"/>
        <end position="65"/>
    </location>
</feature>
<feature type="region of interest" description="Disordered" evidence="1">
    <location>
        <begin position="78"/>
        <end position="149"/>
    </location>
</feature>
<dbReference type="GO" id="GO:0005741">
    <property type="term" value="C:mitochondrial outer membrane"/>
    <property type="evidence" value="ECO:0007669"/>
    <property type="project" value="InterPro"/>
</dbReference>
<dbReference type="AlphaFoldDB" id="J4GUH7"/>
<reference evidence="2 3" key="1">
    <citation type="journal article" date="2012" name="Appl. Environ. Microbiol.">
        <title>Short-read sequencing for genomic analysis of the brown rot fungus Fibroporia radiculosa.</title>
        <authorList>
            <person name="Tang J.D."/>
            <person name="Perkins A.D."/>
            <person name="Sonstegard T.S."/>
            <person name="Schroeder S.G."/>
            <person name="Burgess S.C."/>
            <person name="Diehl S.V."/>
        </authorList>
    </citation>
    <scope>NUCLEOTIDE SEQUENCE [LARGE SCALE GENOMIC DNA]</scope>
    <source>
        <strain evidence="2 3">TFFH 294</strain>
    </source>
</reference>
<name>J4GUH7_9APHY</name>
<evidence type="ECO:0000313" key="3">
    <source>
        <dbReference type="Proteomes" id="UP000006352"/>
    </source>
</evidence>
<proteinExistence type="predicted"/>
<dbReference type="Pfam" id="PF08219">
    <property type="entry name" value="TOM13"/>
    <property type="match status" value="1"/>
</dbReference>
<dbReference type="Proteomes" id="UP000006352">
    <property type="component" value="Unassembled WGS sequence"/>
</dbReference>
<dbReference type="EMBL" id="HE797175">
    <property type="protein sequence ID" value="CCM04995.1"/>
    <property type="molecule type" value="Genomic_DNA"/>
</dbReference>
<evidence type="ECO:0000256" key="1">
    <source>
        <dbReference type="SAM" id="MobiDB-lite"/>
    </source>
</evidence>
<feature type="compositionally biased region" description="Low complexity" evidence="1">
    <location>
        <begin position="201"/>
        <end position="216"/>
    </location>
</feature>
<organism evidence="2 3">
    <name type="scientific">Fibroporia radiculosa</name>
    <dbReference type="NCBI Taxonomy" id="599839"/>
    <lineage>
        <taxon>Eukaryota</taxon>
        <taxon>Fungi</taxon>
        <taxon>Dikarya</taxon>
        <taxon>Basidiomycota</taxon>
        <taxon>Agaricomycotina</taxon>
        <taxon>Agaricomycetes</taxon>
        <taxon>Polyporales</taxon>
        <taxon>Fibroporiaceae</taxon>
        <taxon>Fibroporia</taxon>
    </lineage>
</organism>
<feature type="compositionally biased region" description="Basic residues" evidence="1">
    <location>
        <begin position="226"/>
        <end position="245"/>
    </location>
</feature>